<evidence type="ECO:0000256" key="1">
    <source>
        <dbReference type="SAM" id="MobiDB-lite"/>
    </source>
</evidence>
<organism evidence="2 3">
    <name type="scientific">Stephania yunnanensis</name>
    <dbReference type="NCBI Taxonomy" id="152371"/>
    <lineage>
        <taxon>Eukaryota</taxon>
        <taxon>Viridiplantae</taxon>
        <taxon>Streptophyta</taxon>
        <taxon>Embryophyta</taxon>
        <taxon>Tracheophyta</taxon>
        <taxon>Spermatophyta</taxon>
        <taxon>Magnoliopsida</taxon>
        <taxon>Ranunculales</taxon>
        <taxon>Menispermaceae</taxon>
        <taxon>Menispermoideae</taxon>
        <taxon>Cissampelideae</taxon>
        <taxon>Stephania</taxon>
    </lineage>
</organism>
<protein>
    <submittedName>
        <fullName evidence="2">Uncharacterized protein</fullName>
    </submittedName>
</protein>
<sequence length="69" mass="7567">MKECELCSASGMMYWNQIKRAYAETVIRRSTADGVDRDDDGDGNGDDDGDDDDVGDENEDGREEGLGMV</sequence>
<proteinExistence type="predicted"/>
<evidence type="ECO:0000313" key="3">
    <source>
        <dbReference type="Proteomes" id="UP001420932"/>
    </source>
</evidence>
<dbReference type="EMBL" id="JBBNAF010000013">
    <property type="protein sequence ID" value="KAK9087752.1"/>
    <property type="molecule type" value="Genomic_DNA"/>
</dbReference>
<reference evidence="2 3" key="1">
    <citation type="submission" date="2024-01" db="EMBL/GenBank/DDBJ databases">
        <title>Genome assemblies of Stephania.</title>
        <authorList>
            <person name="Yang L."/>
        </authorList>
    </citation>
    <scope>NUCLEOTIDE SEQUENCE [LARGE SCALE GENOMIC DNA]</scope>
    <source>
        <strain evidence="2">YNDBR</strain>
        <tissue evidence="2">Leaf</tissue>
    </source>
</reference>
<dbReference type="Proteomes" id="UP001420932">
    <property type="component" value="Unassembled WGS sequence"/>
</dbReference>
<evidence type="ECO:0000313" key="2">
    <source>
        <dbReference type="EMBL" id="KAK9087752.1"/>
    </source>
</evidence>
<feature type="region of interest" description="Disordered" evidence="1">
    <location>
        <begin position="28"/>
        <end position="69"/>
    </location>
</feature>
<accession>A0AAP0EBH6</accession>
<comment type="caution">
    <text evidence="2">The sequence shown here is derived from an EMBL/GenBank/DDBJ whole genome shotgun (WGS) entry which is preliminary data.</text>
</comment>
<name>A0AAP0EBH6_9MAGN</name>
<keyword evidence="3" id="KW-1185">Reference proteome</keyword>
<dbReference type="AlphaFoldDB" id="A0AAP0EBH6"/>
<gene>
    <name evidence="2" type="ORF">Syun_030146</name>
</gene>
<feature type="compositionally biased region" description="Acidic residues" evidence="1">
    <location>
        <begin position="36"/>
        <end position="62"/>
    </location>
</feature>